<dbReference type="EMBL" id="LAZR01056682">
    <property type="protein sequence ID" value="KKK73670.1"/>
    <property type="molecule type" value="Genomic_DNA"/>
</dbReference>
<organism evidence="1">
    <name type="scientific">marine sediment metagenome</name>
    <dbReference type="NCBI Taxonomy" id="412755"/>
    <lineage>
        <taxon>unclassified sequences</taxon>
        <taxon>metagenomes</taxon>
        <taxon>ecological metagenomes</taxon>
    </lineage>
</organism>
<protein>
    <submittedName>
        <fullName evidence="1">Uncharacterized protein</fullName>
    </submittedName>
</protein>
<proteinExistence type="predicted"/>
<name>A0A0F8YIW1_9ZZZZ</name>
<gene>
    <name evidence="1" type="ORF">LCGC14_2891520</name>
</gene>
<sequence length="95" mass="11531">MKRETVVCDICDKPFKDEQHSTHFVVKAISRWNYRMDEPREYPKDVCSECIRFIGYLVRGSFKSAKYFRAFRQIFDMYISMCMSDQEKFVDILFE</sequence>
<dbReference type="AlphaFoldDB" id="A0A0F8YIW1"/>
<accession>A0A0F8YIW1</accession>
<feature type="non-terminal residue" evidence="1">
    <location>
        <position position="95"/>
    </location>
</feature>
<comment type="caution">
    <text evidence="1">The sequence shown here is derived from an EMBL/GenBank/DDBJ whole genome shotgun (WGS) entry which is preliminary data.</text>
</comment>
<evidence type="ECO:0000313" key="1">
    <source>
        <dbReference type="EMBL" id="KKK73670.1"/>
    </source>
</evidence>
<reference evidence="1" key="1">
    <citation type="journal article" date="2015" name="Nature">
        <title>Complex archaea that bridge the gap between prokaryotes and eukaryotes.</title>
        <authorList>
            <person name="Spang A."/>
            <person name="Saw J.H."/>
            <person name="Jorgensen S.L."/>
            <person name="Zaremba-Niedzwiedzka K."/>
            <person name="Martijn J."/>
            <person name="Lind A.E."/>
            <person name="van Eijk R."/>
            <person name="Schleper C."/>
            <person name="Guy L."/>
            <person name="Ettema T.J."/>
        </authorList>
    </citation>
    <scope>NUCLEOTIDE SEQUENCE</scope>
</reference>